<sequence>MTMTPWTCGGLAQDPTEPFCSIVWNITYRSGNHHEGPSGFRRYYVLQPGQRGTDRVHVSSITSRSGASGQPHTYNVELTARFGGQVRTRRTGNRAVPAVPLRHDAQLTQPVRHASHPVKLSGARTGSRASDPITLVKRCTLEATALPQCKRLWRAVLYWMEQSPRVSALHQTSDPCSSCSSLREEPPGVCVSQAAHLFSGSWAAALACFSSSLNLGQSPRVECQGKQHENISVWRTPHAREEGESSLNPSHSPRDGRNEHRMVEEEGQTGNEREIEREKETERETDTHGVQPASAQSRGRVSFVNAGNSLSAWKYCTRKTGLSPALSGALAAWLLARVGLARVRLARVRLARVGLARVGLARVRLARVRLAWVGMSLLLQRSAQPCGPHRTELYSTHSTILNLLSVEMGTNCLPKCQNGGMCLRPQMCVCKPGSKGTSCEQTTLPSSSHPAGPGNAHTNGHGTGQTGGHTNGHSVVPQRPIPQQVLPQGPIHGPLPLSGSRNPHRTLTMKANSNGAVPFQHHAEKKDQCGRTDLSAVSELALTKQPWTDIYNTSLNQAIVPQCFKATTIVTAKEVASITAQRLPPQRHHRERSDQQPPSLVWQLHRLRAEISPEVRPHLHPYKHSPHPFLTPDPRWPMDILKENKGRDVRKRPRGKRAGIRNRLRARAHRAPLPSILLANVQSLDNKLDDLRARIKFQRDIRDCNLLCFTKSWLNPVVPNHAIQPAEFFSVQRMNRTADSGKSRGGGANRDTALCELHEALTQFQTQHRDAALIVVGDFNSTNLKRAVPNVYQHVTFPTRGNRTLDHCYTPYKDSYKAQAHPSFGKSDHAAIFLLPKYKQRLKREAPVQREVARWTDQSVAALQDALDDADWDMFRRSTDDVSKFTEAVVGFIGKLVDATIPRTTIKKFPNQKPWVDRTIREALNSRTAAYNAGIISGNMDEYKSAAYGVRRAVREAKRCYGRKLETQLQQSGSRSLWQGLRTITDYRSPPSGLMSADESLANELNTFFARFEATSSSANANGANANSANASSANANGASANSTNASSASANGTIGAANGTCAGPTIQQRLLIITESDVRRVFKRVNTRKAMGPDDICGRVLKACADQLAPVFTNIFNLFLTLGIVPSSFKRSTIVPVPKKPRPSDLNDYCPVALTSFAYRHNRSTDDAIAHLLHTTLTHLDEGRANYVKMLFVDYNRPQSVRVGNCASSTLTLSTGAPQGCVLSPLLYSLYTYDCTATSSSTIIADNTVVMGLISDNDERAYLEEIKHLENWCQENNLLLNVSETKELIVDCSKKQERHYQPVRISGTTVERVDSFKYLGVHISQDLSWSRHTNSLAKKARQRLYHLRHLRDFRLPSKVLRNFYTCTIESILTGNITVWFGNSTKQDRQALQRVMRSAECITYTELPDLQTIYYKCVQPPVSMTMHQGKSQKFVFKPKLFHTHTHGMGQTPERSIPLTAGQQILHAGNHTGRIKVVFTPTICKVSCSSGRCHNICEKGNTTTLISENGHTTDTLTAPNFRVVVCHLPCMNGGRCSARDKCQCPPNFTGKFCQMPAAPNFHQGQQTVVNNQGGQVHSTHTLPLTFRSGQNQGIVNIHVKHPPEASVQIHQVSEVDDGGMGGAGGQEAGSKGAGSQGVGSQAGHSYSYHMVESSSSNRQKIQNQGHSVLYPQAFPHYPPLTSKSQLGRCFQETTGTQCGKALPGLSKQEDCCGTVGTSWGFHKCLKCPRKPSFDLFECPPGYKRFNRTRCIDVDECQLQGACPNGNCINTMGSYRCLCNHGFIPDRTLTACYPELPPVPEERAVCFRLLSTGQQCLHPVGAQLSKQLCCCSVGKAWGQHCELCPLPGTGLRPLVELTRGTAFKEICPGGMGYHVTTPYVYKPKLPPPLHPHRQAMPTIRHQEPTAGAPPVLLPTLQQPVEAFSFTERHLPVVPDCEVSLGLSVSDVNECEAPHVCPEKSVCVNTFGSYSCHQCSAGYQLGSSAQCEDVDECQDGGVCPAGLCYNTLGSYMCSPCPEGFQGKDGQCVGVCVTVVSECRYIDECEDGTACAHGQCSNHEGFFVCICNEGFTPTPDRKACTDTDECQDESVCMQGHCQNTEGSFNCNCEIGFRLSSSREQCDDVDECEEGEGLCDGVGQCVNNLGSYHCNCPPGFRQINDTSCQDVDECVEAPLHLQHGECVNTDGSFYVICEPGYVWTQEPPGCEDVDECSVNSTECRGRGACHNTVGSFLCHCDPGYQDFHDGQGCVDLNECELLSDVCGEAECENVPGSFLCVCPGKDREFNRMTAKCLPVVKVPSVERKECYYNLDDENLCDNVLTRSVTIEECCCTLGAGWGDNCEVFPCPVKDTDQFVKMCPAGPGSIPSGNAVLGVSSADSYKDADECVLFGTEICKDGFCLDTIGSYECYCKAGFYYHELQCVDTDECLDESSCVNGQCKNTRGSYQCFCAPPMELAPDGKSCSSPAVAEHREQIMFQSVCWETVTDTLTCTNPLSNKETTYTECCCLYGEAWGMDCALCPLRDSEDYVIMCNLRGSSSNRRPYGRDALVAAPVHEYEVSPEYDPRPMNPEPTFYEDYVNLNTPGSRYSAFEGLQAEECGVLNGCENGHCVRVQEGFTCDCFDGYTLDMSRMACVDVNECSELNKQMSLCKNAKCINTKGSYKCQCVPGYTQSDQPNYCVPIQQSTSNTASTATE</sequence>
<dbReference type="FunFam" id="2.10.25.10:FF:000046">
    <property type="entry name" value="Latent-transforming growth factor beta-binding protein 1 isoform x2"/>
    <property type="match status" value="1"/>
</dbReference>
<dbReference type="FunFam" id="2.10.25.10:FF:000056">
    <property type="entry name" value="Latent-transforming growth factor beta-binding protein 3 isoform 2"/>
    <property type="match status" value="1"/>
</dbReference>
<dbReference type="InterPro" id="IPR015095">
    <property type="entry name" value="AlkB_hom8_N"/>
</dbReference>
<organism evidence="21 22">
    <name type="scientific">Electrophorus voltai</name>
    <dbReference type="NCBI Taxonomy" id="2609070"/>
    <lineage>
        <taxon>Eukaryota</taxon>
        <taxon>Metazoa</taxon>
        <taxon>Chordata</taxon>
        <taxon>Craniata</taxon>
        <taxon>Vertebrata</taxon>
        <taxon>Euteleostomi</taxon>
        <taxon>Actinopterygii</taxon>
        <taxon>Neopterygii</taxon>
        <taxon>Teleostei</taxon>
        <taxon>Ostariophysi</taxon>
        <taxon>Gymnotiformes</taxon>
        <taxon>Gymnotoidei</taxon>
        <taxon>Gymnotidae</taxon>
        <taxon>Electrophorus</taxon>
    </lineage>
</organism>
<evidence type="ECO:0000256" key="17">
    <source>
        <dbReference type="PROSITE-ProRule" id="PRU00076"/>
    </source>
</evidence>
<dbReference type="Pfam" id="PF07645">
    <property type="entry name" value="EGF_CA"/>
    <property type="match status" value="12"/>
</dbReference>
<evidence type="ECO:0000256" key="13">
    <source>
        <dbReference type="ARBA" id="ARBA00059743"/>
    </source>
</evidence>
<dbReference type="FunFam" id="2.10.25.10:FF:000014">
    <property type="entry name" value="Latent-transforming growth factor beta-binding protein 3"/>
    <property type="match status" value="2"/>
</dbReference>
<evidence type="ECO:0000256" key="8">
    <source>
        <dbReference type="ARBA" id="ARBA00023157"/>
    </source>
</evidence>
<evidence type="ECO:0000256" key="2">
    <source>
        <dbReference type="ARBA" id="ARBA00022525"/>
    </source>
</evidence>
<feature type="domain" description="TB" evidence="20">
    <location>
        <begin position="1686"/>
        <end position="1727"/>
    </location>
</feature>
<keyword evidence="2" id="KW-0964">Secreted</keyword>
<dbReference type="GO" id="GO:0019838">
    <property type="term" value="F:growth factor binding"/>
    <property type="evidence" value="ECO:0007669"/>
    <property type="project" value="UniProtKB-KW"/>
</dbReference>
<dbReference type="PROSITE" id="PS00010">
    <property type="entry name" value="ASX_HYDROXYL"/>
    <property type="match status" value="8"/>
</dbReference>
<keyword evidence="10" id="KW-0340">Growth factor binding</keyword>
<proteinExistence type="inferred from homology"/>
<keyword evidence="6" id="KW-0732">Signal</keyword>
<feature type="region of interest" description="Disordered" evidence="18">
    <location>
        <begin position="1023"/>
        <end position="1050"/>
    </location>
</feature>
<dbReference type="SMART" id="SM00179">
    <property type="entry name" value="EGF_CA"/>
    <property type="match status" value="13"/>
</dbReference>
<feature type="compositionally biased region" description="Basic and acidic residues" evidence="18">
    <location>
        <begin position="271"/>
        <end position="287"/>
    </location>
</feature>
<comment type="subcellular location">
    <subcellularLocation>
        <location evidence="1">Secreted</location>
        <location evidence="1">Extracellular space</location>
        <location evidence="1">Extracellular matrix</location>
    </subcellularLocation>
</comment>
<feature type="domain" description="EGF-like" evidence="19">
    <location>
        <begin position="2037"/>
        <end position="2077"/>
    </location>
</feature>
<feature type="compositionally biased region" description="Basic and acidic residues" evidence="18">
    <location>
        <begin position="252"/>
        <end position="264"/>
    </location>
</feature>
<keyword evidence="4 17" id="KW-0245">EGF-like domain</keyword>
<dbReference type="InterPro" id="IPR001881">
    <property type="entry name" value="EGF-like_Ca-bd_dom"/>
</dbReference>
<evidence type="ECO:0000256" key="1">
    <source>
        <dbReference type="ARBA" id="ARBA00004498"/>
    </source>
</evidence>
<dbReference type="InterPro" id="IPR043502">
    <property type="entry name" value="DNA/RNA_pol_sf"/>
</dbReference>
<comment type="subunit">
    <text evidence="14">Interacts with TGFB1; associates via disulfide bonds with the Latency-associated peptide chain (LAP) regulatory chain of TGFB1, leading to regulate activation of TGF-beta-1. LTBP1 does not bind directly to TGF-beta-1, the active chain of TGFB1. Interacts (via C-terminal domain) with FBN1 (via N-terminal domain). Interacts with FBN2. Interacts with ADAMTSL2. Interacts with EFEMP2.</text>
</comment>
<dbReference type="PANTHER" id="PTHR24034">
    <property type="entry name" value="EGF-LIKE DOMAIN-CONTAINING PROTEIN"/>
    <property type="match status" value="1"/>
</dbReference>
<feature type="domain" description="TB" evidence="20">
    <location>
        <begin position="2299"/>
        <end position="2353"/>
    </location>
</feature>
<feature type="disulfide bond" evidence="17">
    <location>
        <begin position="430"/>
        <end position="439"/>
    </location>
</feature>
<keyword evidence="5" id="KW-0597">Phosphoprotein</keyword>
<dbReference type="SMART" id="SM00181">
    <property type="entry name" value="EGF"/>
    <property type="match status" value="14"/>
</dbReference>
<feature type="domain" description="EGF-like" evidence="19">
    <location>
        <begin position="2630"/>
        <end position="2674"/>
    </location>
</feature>
<dbReference type="EMBL" id="JAROKS010000018">
    <property type="protein sequence ID" value="KAK1793672.1"/>
    <property type="molecule type" value="Genomic_DNA"/>
</dbReference>
<feature type="domain" description="EGF-like" evidence="19">
    <location>
        <begin position="408"/>
        <end position="440"/>
    </location>
</feature>
<accession>A0AAD8Z6Z5</accession>
<gene>
    <name evidence="21" type="ORF">P4O66_012037</name>
</gene>
<evidence type="ECO:0000256" key="18">
    <source>
        <dbReference type="SAM" id="MobiDB-lite"/>
    </source>
</evidence>
<feature type="domain" description="EGF-like" evidence="19">
    <location>
        <begin position="2203"/>
        <end position="2245"/>
    </location>
</feature>
<dbReference type="SUPFAM" id="SSF56672">
    <property type="entry name" value="DNA/RNA polymerases"/>
    <property type="match status" value="1"/>
</dbReference>
<dbReference type="GO" id="GO:0008168">
    <property type="term" value="F:methyltransferase activity"/>
    <property type="evidence" value="ECO:0007669"/>
    <property type="project" value="InterPro"/>
</dbReference>
<comment type="function">
    <text evidence="13">Key regulator of transforming growth factor beta (TGFB1, TGFB2 and TGFB3) that controls TGF-beta activation by maintaining it in a latent state during storage in extracellular space. Associates specifically via disulfide bonds with the Latency-associated peptide (LAP), which is the regulatory chain of TGF-beta, and regulates integrin-dependent activation of TGF-beta. Outcompeted by LRRC32/GARP for binding to LAP regulatory chain of TGF-beta.</text>
</comment>
<dbReference type="Pfam" id="PF00683">
    <property type="entry name" value="TB"/>
    <property type="match status" value="4"/>
</dbReference>
<dbReference type="GO" id="GO:0005509">
    <property type="term" value="F:calcium ion binding"/>
    <property type="evidence" value="ECO:0007669"/>
    <property type="project" value="InterPro"/>
</dbReference>
<feature type="compositionally biased region" description="Polar residues" evidence="18">
    <location>
        <begin position="439"/>
        <end position="449"/>
    </location>
</feature>
<feature type="region of interest" description="Disordered" evidence="18">
    <location>
        <begin position="439"/>
        <end position="501"/>
    </location>
</feature>
<keyword evidence="8 17" id="KW-1015">Disulfide bond</keyword>
<dbReference type="PROSITE" id="PS01186">
    <property type="entry name" value="EGF_2"/>
    <property type="match status" value="6"/>
</dbReference>
<feature type="region of interest" description="Disordered" evidence="18">
    <location>
        <begin position="1615"/>
        <end position="1641"/>
    </location>
</feature>
<keyword evidence="3" id="KW-0272">Extracellular matrix</keyword>
<dbReference type="InterPro" id="IPR036773">
    <property type="entry name" value="TB_dom_sf"/>
</dbReference>
<dbReference type="Gene3D" id="3.90.290.10">
    <property type="entry name" value="TGF-beta binding (TB) domain"/>
    <property type="match status" value="4"/>
</dbReference>
<dbReference type="FunFam" id="3.90.290.10:FF:000002">
    <property type="entry name" value="Latent-transforming growth factor beta-binding protein 3 isoform 1"/>
    <property type="match status" value="1"/>
</dbReference>
<evidence type="ECO:0000259" key="20">
    <source>
        <dbReference type="PROSITE" id="PS51364"/>
    </source>
</evidence>
<dbReference type="FunFam" id="2.10.25.10:FF:000005">
    <property type="entry name" value="Fibrillin 2"/>
    <property type="match status" value="2"/>
</dbReference>
<feature type="domain" description="EGF-like" evidence="19">
    <location>
        <begin position="2078"/>
        <end position="2118"/>
    </location>
</feature>
<feature type="disulfide bond" evidence="17">
    <location>
        <begin position="1543"/>
        <end position="1552"/>
    </location>
</feature>
<evidence type="ECO:0000313" key="21">
    <source>
        <dbReference type="EMBL" id="KAK1793672.1"/>
    </source>
</evidence>
<feature type="domain" description="EGF-like" evidence="19">
    <location>
        <begin position="1521"/>
        <end position="1553"/>
    </location>
</feature>
<evidence type="ECO:0000256" key="5">
    <source>
        <dbReference type="ARBA" id="ARBA00022553"/>
    </source>
</evidence>
<dbReference type="PROSITE" id="PS01187">
    <property type="entry name" value="EGF_CA"/>
    <property type="match status" value="7"/>
</dbReference>
<comment type="similarity">
    <text evidence="12">Belongs to the LTBP family.</text>
</comment>
<dbReference type="GO" id="GO:0016706">
    <property type="term" value="F:2-oxoglutarate-dependent dioxygenase activity"/>
    <property type="evidence" value="ECO:0007669"/>
    <property type="project" value="InterPro"/>
</dbReference>
<comment type="caution">
    <text evidence="21">The sequence shown here is derived from an EMBL/GenBank/DDBJ whole genome shotgun (WGS) entry which is preliminary data.</text>
</comment>
<evidence type="ECO:0000256" key="15">
    <source>
        <dbReference type="ARBA" id="ARBA00072992"/>
    </source>
</evidence>
<keyword evidence="22" id="KW-1185">Reference proteome</keyword>
<dbReference type="FunFam" id="2.10.25.10:FF:000115">
    <property type="entry name" value="latent-transforming growth factor beta-binding protein 4 isoform X2"/>
    <property type="match status" value="1"/>
</dbReference>
<feature type="domain" description="EGF-like" evidence="19">
    <location>
        <begin position="1751"/>
        <end position="1787"/>
    </location>
</feature>
<evidence type="ECO:0000259" key="19">
    <source>
        <dbReference type="PROSITE" id="PS50026"/>
    </source>
</evidence>
<protein>
    <recommendedName>
        <fullName evidence="15">Latent-transforming growth factor beta-binding protein 1</fullName>
    </recommendedName>
    <alternativeName>
        <fullName evidence="16">Transforming growth factor beta-1-binding protein 1</fullName>
    </alternativeName>
</protein>
<dbReference type="PANTHER" id="PTHR24034:SF140">
    <property type="entry name" value="LATENT-TRANSFORMING GROWTH FACTOR BETA-BINDING PROTEIN 1"/>
    <property type="match status" value="1"/>
</dbReference>
<feature type="region of interest" description="Disordered" evidence="18">
    <location>
        <begin position="226"/>
        <end position="298"/>
    </location>
</feature>
<evidence type="ECO:0000256" key="10">
    <source>
        <dbReference type="ARBA" id="ARBA00023183"/>
    </source>
</evidence>
<feature type="disulfide bond" evidence="17">
    <location>
        <begin position="412"/>
        <end position="422"/>
    </location>
</feature>
<feature type="compositionally biased region" description="Gly residues" evidence="18">
    <location>
        <begin position="461"/>
        <end position="470"/>
    </location>
</feature>
<dbReference type="InterPro" id="IPR017878">
    <property type="entry name" value="TB_dom"/>
</dbReference>
<evidence type="ECO:0000256" key="7">
    <source>
        <dbReference type="ARBA" id="ARBA00022737"/>
    </source>
</evidence>
<evidence type="ECO:0000256" key="11">
    <source>
        <dbReference type="ARBA" id="ARBA00023278"/>
    </source>
</evidence>
<dbReference type="InterPro" id="IPR018097">
    <property type="entry name" value="EGF_Ca-bd_CS"/>
</dbReference>
<dbReference type="SUPFAM" id="SSF57196">
    <property type="entry name" value="EGF/Laminin"/>
    <property type="match status" value="7"/>
</dbReference>
<feature type="domain" description="EGF-like" evidence="19">
    <location>
        <begin position="2418"/>
        <end position="2458"/>
    </location>
</feature>
<dbReference type="PROSITE" id="PS50026">
    <property type="entry name" value="EGF_3"/>
    <property type="match status" value="9"/>
</dbReference>
<evidence type="ECO:0000313" key="22">
    <source>
        <dbReference type="Proteomes" id="UP001239994"/>
    </source>
</evidence>
<keyword evidence="11" id="KW-0379">Hydroxylation</keyword>
<dbReference type="InterPro" id="IPR009030">
    <property type="entry name" value="Growth_fac_rcpt_cys_sf"/>
</dbReference>
<evidence type="ECO:0000256" key="6">
    <source>
        <dbReference type="ARBA" id="ARBA00022729"/>
    </source>
</evidence>
<dbReference type="PROSITE" id="PS51364">
    <property type="entry name" value="TB"/>
    <property type="match status" value="4"/>
</dbReference>
<dbReference type="InterPro" id="IPR050751">
    <property type="entry name" value="ECM_structural_protein"/>
</dbReference>
<dbReference type="Pfam" id="PF09004">
    <property type="entry name" value="ALKBH8_N"/>
    <property type="match status" value="1"/>
</dbReference>
<dbReference type="SUPFAM" id="SSF57581">
    <property type="entry name" value="TB module/8-cys domain"/>
    <property type="match status" value="4"/>
</dbReference>
<dbReference type="InterPro" id="IPR049883">
    <property type="entry name" value="NOTCH1_EGF-like"/>
</dbReference>
<evidence type="ECO:0000256" key="14">
    <source>
        <dbReference type="ARBA" id="ARBA00062844"/>
    </source>
</evidence>
<dbReference type="CDD" id="cd00054">
    <property type="entry name" value="EGF_CA"/>
    <property type="match status" value="11"/>
</dbReference>
<dbReference type="Proteomes" id="UP001239994">
    <property type="component" value="Unassembled WGS sequence"/>
</dbReference>
<feature type="domain" description="TB" evidence="20">
    <location>
        <begin position="2473"/>
        <end position="2526"/>
    </location>
</feature>
<dbReference type="PROSITE" id="PS00022">
    <property type="entry name" value="EGF_1"/>
    <property type="match status" value="2"/>
</dbReference>
<name>A0AAD8Z6Z5_9TELE</name>
<evidence type="ECO:0000256" key="16">
    <source>
        <dbReference type="ARBA" id="ARBA00075443"/>
    </source>
</evidence>
<evidence type="ECO:0000256" key="4">
    <source>
        <dbReference type="ARBA" id="ARBA00022536"/>
    </source>
</evidence>
<dbReference type="InterPro" id="IPR000152">
    <property type="entry name" value="EGF-type_Asp/Asn_hydroxyl_site"/>
</dbReference>
<evidence type="ECO:0000256" key="12">
    <source>
        <dbReference type="ARBA" id="ARBA00038081"/>
    </source>
</evidence>
<evidence type="ECO:0000256" key="9">
    <source>
        <dbReference type="ARBA" id="ARBA00023180"/>
    </source>
</evidence>
<keyword evidence="7" id="KW-0677">Repeat</keyword>
<feature type="domain" description="EGF-like" evidence="19">
    <location>
        <begin position="2119"/>
        <end position="2160"/>
    </location>
</feature>
<comment type="caution">
    <text evidence="17">Lacks conserved residue(s) required for the propagation of feature annotation.</text>
</comment>
<feature type="domain" description="TB" evidence="20">
    <location>
        <begin position="1802"/>
        <end position="1865"/>
    </location>
</feature>
<feature type="compositionally biased region" description="Gly residues" evidence="18">
    <location>
        <begin position="1617"/>
        <end position="1636"/>
    </location>
</feature>
<evidence type="ECO:0000256" key="3">
    <source>
        <dbReference type="ARBA" id="ARBA00022530"/>
    </source>
</evidence>
<dbReference type="SUPFAM" id="SSF57184">
    <property type="entry name" value="Growth factor receptor domain"/>
    <property type="match status" value="2"/>
</dbReference>
<keyword evidence="9" id="KW-0325">Glycoprotein</keyword>
<reference evidence="21" key="1">
    <citation type="submission" date="2023-03" db="EMBL/GenBank/DDBJ databases">
        <title>Electrophorus voltai genome.</title>
        <authorList>
            <person name="Bian C."/>
        </authorList>
    </citation>
    <scope>NUCLEOTIDE SEQUENCE</scope>
    <source>
        <strain evidence="21">CB-2022</strain>
        <tissue evidence="21">Muscle</tissue>
    </source>
</reference>
<dbReference type="FunFam" id="2.10.25.10:FF:000019">
    <property type="entry name" value="latent-transforming growth factor beta-binding protein 1 isoform X2"/>
    <property type="match status" value="1"/>
</dbReference>
<dbReference type="InterPro" id="IPR000742">
    <property type="entry name" value="EGF"/>
</dbReference>
<feature type="disulfide bond" evidence="17">
    <location>
        <begin position="1525"/>
        <end position="1535"/>
    </location>
</feature>
<dbReference type="Gene3D" id="2.10.25.10">
    <property type="entry name" value="Laminin"/>
    <property type="match status" value="15"/>
</dbReference>